<feature type="region of interest" description="Disordered" evidence="1">
    <location>
        <begin position="37"/>
        <end position="62"/>
    </location>
</feature>
<feature type="transmembrane region" description="Helical" evidence="2">
    <location>
        <begin position="133"/>
        <end position="156"/>
    </location>
</feature>
<evidence type="ECO:0000256" key="2">
    <source>
        <dbReference type="SAM" id="Phobius"/>
    </source>
</evidence>
<keyword evidence="4" id="KW-1185">Reference proteome</keyword>
<organism evidence="3 4">
    <name type="scientific">Acaromyces ingoldii</name>
    <dbReference type="NCBI Taxonomy" id="215250"/>
    <lineage>
        <taxon>Eukaryota</taxon>
        <taxon>Fungi</taxon>
        <taxon>Dikarya</taxon>
        <taxon>Basidiomycota</taxon>
        <taxon>Ustilaginomycotina</taxon>
        <taxon>Exobasidiomycetes</taxon>
        <taxon>Exobasidiales</taxon>
        <taxon>Cryptobasidiaceae</taxon>
        <taxon>Acaromyces</taxon>
    </lineage>
</organism>
<keyword evidence="2" id="KW-0812">Transmembrane</keyword>
<feature type="region of interest" description="Disordered" evidence="1">
    <location>
        <begin position="94"/>
        <end position="125"/>
    </location>
</feature>
<reference evidence="3 4" key="1">
    <citation type="journal article" date="2018" name="Mol. Biol. Evol.">
        <title>Broad Genomic Sampling Reveals a Smut Pathogenic Ancestry of the Fungal Clade Ustilaginomycotina.</title>
        <authorList>
            <person name="Kijpornyongpan T."/>
            <person name="Mondo S.J."/>
            <person name="Barry K."/>
            <person name="Sandor L."/>
            <person name="Lee J."/>
            <person name="Lipzen A."/>
            <person name="Pangilinan J."/>
            <person name="LaButti K."/>
            <person name="Hainaut M."/>
            <person name="Henrissat B."/>
            <person name="Grigoriev I.V."/>
            <person name="Spatafora J.W."/>
            <person name="Aime M.C."/>
        </authorList>
    </citation>
    <scope>NUCLEOTIDE SEQUENCE [LARGE SCALE GENOMIC DNA]</scope>
    <source>
        <strain evidence="3 4">MCA 4198</strain>
    </source>
</reference>
<name>A0A316YUV9_9BASI</name>
<accession>A0A316YUV9</accession>
<evidence type="ECO:0000313" key="4">
    <source>
        <dbReference type="Proteomes" id="UP000245768"/>
    </source>
</evidence>
<dbReference type="AlphaFoldDB" id="A0A316YUV9"/>
<proteinExistence type="predicted"/>
<keyword evidence="2" id="KW-0472">Membrane</keyword>
<feature type="transmembrane region" description="Helical" evidence="2">
    <location>
        <begin position="70"/>
        <end position="89"/>
    </location>
</feature>
<keyword evidence="2" id="KW-1133">Transmembrane helix</keyword>
<dbReference type="InParanoid" id="A0A316YUV9"/>
<evidence type="ECO:0000256" key="1">
    <source>
        <dbReference type="SAM" id="MobiDB-lite"/>
    </source>
</evidence>
<sequence length="165" mass="18616">MPFLFYFFFSDFSAKGPRSLGPGCLFGADFQLGLHHLTDTPDGDSTGAEDERRTSSGLHGRARDPRVRSVPLYCACLLLFIIIIIITQPQSHRKRRPRRSCCPPACSPARLPASPPPPSPPRSLRRQRRCDPLFFFCPISLTVFFPILVFTGLVPLRWKKVFQGE</sequence>
<dbReference type="GeneID" id="37047691"/>
<evidence type="ECO:0000313" key="3">
    <source>
        <dbReference type="EMBL" id="PWN92892.1"/>
    </source>
</evidence>
<gene>
    <name evidence="3" type="ORF">FA10DRAFT_9134</name>
</gene>
<dbReference type="RefSeq" id="XP_025380090.1">
    <property type="nucleotide sequence ID" value="XM_025525775.1"/>
</dbReference>
<dbReference type="Proteomes" id="UP000245768">
    <property type="component" value="Unassembled WGS sequence"/>
</dbReference>
<protein>
    <submittedName>
        <fullName evidence="3">Uncharacterized protein</fullName>
    </submittedName>
</protein>
<dbReference type="EMBL" id="KZ819634">
    <property type="protein sequence ID" value="PWN92892.1"/>
    <property type="molecule type" value="Genomic_DNA"/>
</dbReference>